<dbReference type="GO" id="GO:0001726">
    <property type="term" value="C:ruffle"/>
    <property type="evidence" value="ECO:0007669"/>
    <property type="project" value="UniProtKB-SubCell"/>
</dbReference>
<evidence type="ECO:0000256" key="3">
    <source>
        <dbReference type="ARBA" id="ARBA00004262"/>
    </source>
</evidence>
<proteinExistence type="predicted"/>
<reference evidence="13" key="3">
    <citation type="submission" date="2015-06" db="UniProtKB">
        <authorList>
            <consortium name="EnsemblMetazoa"/>
        </authorList>
    </citation>
    <scope>IDENTIFICATION</scope>
</reference>
<evidence type="ECO:0000256" key="8">
    <source>
        <dbReference type="ARBA" id="ARBA00023329"/>
    </source>
</evidence>
<dbReference type="InterPro" id="IPR001849">
    <property type="entry name" value="PH_domain"/>
</dbReference>
<dbReference type="Proteomes" id="UP000014760">
    <property type="component" value="Unassembled WGS sequence"/>
</dbReference>
<keyword evidence="5" id="KW-0539">Nucleus</keyword>
<comment type="subcellular location">
    <subcellularLocation>
        <location evidence="4">Cell projection</location>
        <location evidence="4">Ruffle</location>
    </subcellularLocation>
    <subcellularLocation>
        <location evidence="3">Cytoplasmic vesicle</location>
        <location evidence="3">Phagosome</location>
    </subcellularLocation>
    <subcellularLocation>
        <location evidence="2">Early endosome membrane</location>
        <topology evidence="2">Peripheral membrane protein</topology>
    </subcellularLocation>
    <subcellularLocation>
        <location evidence="1">Nucleus</location>
    </subcellularLocation>
</comment>
<sequence>MPGMEKLHLEDALEDGPQMRSLLGVFEKDAQMLQKYTTDLHKCCERVLDAQKEMSAATYSLSTHLKVYEKQSFPLENDDSILISTLKQFTIYLDELSSIHQVLASQMGDSMLFPLSKFLQADLDEILTMKDVVKSNSSECDNALVRYMRHSKKKDQDKTRYVVNEELAVSRKKYHQSALHHYAALNSLQYKRKTSLLEPLIGYMHAQKAFFDMGRETLATQDLDDFLSNISASVQGVHSEMNEDTQQTVEMVQSLEQQCQYLYHGEPMAEFPFMPPNDTLHQKAGYLFMRNKQMLQTKWERCYFFIQGGNLMCQAKDEVAGRFILDLNEDGITVAPSDTDDRRFVLQINDPFHKKTVILQAENDKEREEWIFTIDNIVKANLIAIAGTDIDGRIFPSCNRSPFFFLFSESSLTGGRSLGGPPTPPSTPAEGGFIPDAPIQFDIISPSEEAKAFPGTKEGPQNQQLASDAATDGDRSAFCQSFVVRFLGSMEVRSDRGEQLVLETIRQIMAARAIHNIFKTTESHFVISSESMRLLDPSNNVARAMFQLQNISYWAVHKENPRLFGFITRTKAADSTSAATFACHVFECNTSGEEICHAINTATKLAFQALMEVQAAKKTQREEEAILLANIQQLADTTIEPQISQDGQFLILDEDLSDAGIESPDTKQPIAEEPIESEA</sequence>
<dbReference type="SUPFAM" id="SSF50729">
    <property type="entry name" value="PH domain-like"/>
    <property type="match status" value="2"/>
</dbReference>
<accession>R7VJK1</accession>
<dbReference type="InterPro" id="IPR011993">
    <property type="entry name" value="PH-like_dom_sf"/>
</dbReference>
<evidence type="ECO:0000256" key="5">
    <source>
        <dbReference type="ARBA" id="ARBA00023242"/>
    </source>
</evidence>
<reference evidence="12 14" key="2">
    <citation type="journal article" date="2013" name="Nature">
        <title>Insights into bilaterian evolution from three spiralian genomes.</title>
        <authorList>
            <person name="Simakov O."/>
            <person name="Marletaz F."/>
            <person name="Cho S.J."/>
            <person name="Edsinger-Gonzales E."/>
            <person name="Havlak P."/>
            <person name="Hellsten U."/>
            <person name="Kuo D.H."/>
            <person name="Larsson T."/>
            <person name="Lv J."/>
            <person name="Arendt D."/>
            <person name="Savage R."/>
            <person name="Osoegawa K."/>
            <person name="de Jong P."/>
            <person name="Grimwood J."/>
            <person name="Chapman J.A."/>
            <person name="Shapiro H."/>
            <person name="Aerts A."/>
            <person name="Otillar R.P."/>
            <person name="Terry A.Y."/>
            <person name="Boore J.L."/>
            <person name="Grigoriev I.V."/>
            <person name="Lindberg D.R."/>
            <person name="Seaver E.C."/>
            <person name="Weisblat D.A."/>
            <person name="Putnam N.H."/>
            <person name="Rokhsar D.S."/>
        </authorList>
    </citation>
    <scope>NUCLEOTIDE SEQUENCE</scope>
    <source>
        <strain evidence="12 14">I ESC-2004</strain>
    </source>
</reference>
<keyword evidence="8" id="KW-0968">Cytoplasmic vesicle</keyword>
<dbReference type="InterPro" id="IPR027267">
    <property type="entry name" value="AH/BAR_dom_sf"/>
</dbReference>
<gene>
    <name evidence="12" type="ORF">CAPTEDRAFT_171114</name>
</gene>
<dbReference type="AlphaFoldDB" id="R7VJK1"/>
<keyword evidence="6" id="KW-0966">Cell projection</keyword>
<dbReference type="Gene3D" id="1.20.1270.60">
    <property type="entry name" value="Arfaptin homology (AH) domain/BAR domain"/>
    <property type="match status" value="1"/>
</dbReference>
<evidence type="ECO:0000259" key="11">
    <source>
        <dbReference type="PROSITE" id="PS50003"/>
    </source>
</evidence>
<evidence type="ECO:0000313" key="14">
    <source>
        <dbReference type="Proteomes" id="UP000014760"/>
    </source>
</evidence>
<dbReference type="EnsemblMetazoa" id="CapteT171114">
    <property type="protein sequence ID" value="CapteP171114"/>
    <property type="gene ID" value="CapteG171114"/>
</dbReference>
<dbReference type="EMBL" id="AMQN01004399">
    <property type="status" value="NOT_ANNOTATED_CDS"/>
    <property type="molecule type" value="Genomic_DNA"/>
</dbReference>
<dbReference type="PROSITE" id="PS01179">
    <property type="entry name" value="PID"/>
    <property type="match status" value="1"/>
</dbReference>
<name>R7VJK1_CAPTE</name>
<organism evidence="12">
    <name type="scientific">Capitella teleta</name>
    <name type="common">Polychaete worm</name>
    <dbReference type="NCBI Taxonomy" id="283909"/>
    <lineage>
        <taxon>Eukaryota</taxon>
        <taxon>Metazoa</taxon>
        <taxon>Spiralia</taxon>
        <taxon>Lophotrochozoa</taxon>
        <taxon>Annelida</taxon>
        <taxon>Polychaeta</taxon>
        <taxon>Sedentaria</taxon>
        <taxon>Scolecida</taxon>
        <taxon>Capitellidae</taxon>
        <taxon>Capitella</taxon>
    </lineage>
</organism>
<dbReference type="InterPro" id="IPR006020">
    <property type="entry name" value="PTB/PI_dom"/>
</dbReference>
<dbReference type="Pfam" id="PF00169">
    <property type="entry name" value="PH"/>
    <property type="match status" value="1"/>
</dbReference>
<dbReference type="SUPFAM" id="SSF103657">
    <property type="entry name" value="BAR/IMD domain-like"/>
    <property type="match status" value="1"/>
</dbReference>
<dbReference type="GO" id="GO:0045335">
    <property type="term" value="C:phagocytic vesicle"/>
    <property type="evidence" value="ECO:0007669"/>
    <property type="project" value="UniProtKB-SubCell"/>
</dbReference>
<dbReference type="OMA" id="CFQISAF"/>
<evidence type="ECO:0000313" key="13">
    <source>
        <dbReference type="EnsemblMetazoa" id="CapteP171114"/>
    </source>
</evidence>
<evidence type="ECO:0000259" key="10">
    <source>
        <dbReference type="PROSITE" id="PS01179"/>
    </source>
</evidence>
<feature type="region of interest" description="Disordered" evidence="9">
    <location>
        <begin position="451"/>
        <end position="470"/>
    </location>
</feature>
<feature type="domain" description="PH" evidence="11">
    <location>
        <begin position="280"/>
        <end position="379"/>
    </location>
</feature>
<keyword evidence="14" id="KW-1185">Reference proteome</keyword>
<evidence type="ECO:0000256" key="2">
    <source>
        <dbReference type="ARBA" id="ARBA00004220"/>
    </source>
</evidence>
<dbReference type="Pfam" id="PF00640">
    <property type="entry name" value="PID"/>
    <property type="match status" value="1"/>
</dbReference>
<evidence type="ECO:0000256" key="4">
    <source>
        <dbReference type="ARBA" id="ARBA00004466"/>
    </source>
</evidence>
<dbReference type="SMART" id="SM00233">
    <property type="entry name" value="PH"/>
    <property type="match status" value="1"/>
</dbReference>
<dbReference type="PROSITE" id="PS50003">
    <property type="entry name" value="PH_DOMAIN"/>
    <property type="match status" value="1"/>
</dbReference>
<evidence type="ECO:0000256" key="1">
    <source>
        <dbReference type="ARBA" id="ARBA00004123"/>
    </source>
</evidence>
<dbReference type="PANTHER" id="PTHR46415:SF2">
    <property type="entry name" value="BETA, PUTATIVE-RELATED"/>
    <property type="match status" value="1"/>
</dbReference>
<evidence type="ECO:0008006" key="15">
    <source>
        <dbReference type="Google" id="ProtNLM"/>
    </source>
</evidence>
<dbReference type="InterPro" id="IPR047181">
    <property type="entry name" value="DP13A/B"/>
</dbReference>
<dbReference type="OrthoDB" id="10070851at2759"/>
<keyword evidence="7" id="KW-0131">Cell cycle</keyword>
<dbReference type="GO" id="GO:0023052">
    <property type="term" value="P:signaling"/>
    <property type="evidence" value="ECO:0007669"/>
    <property type="project" value="TreeGrafter"/>
</dbReference>
<protein>
    <recommendedName>
        <fullName evidence="15">PH domain-containing protein</fullName>
    </recommendedName>
</protein>
<feature type="domain" description="PID" evidence="10">
    <location>
        <begin position="481"/>
        <end position="608"/>
    </location>
</feature>
<dbReference type="InterPro" id="IPR004148">
    <property type="entry name" value="BAR_dom"/>
</dbReference>
<dbReference type="SMART" id="SM00462">
    <property type="entry name" value="PTB"/>
    <property type="match status" value="1"/>
</dbReference>
<dbReference type="FunFam" id="1.20.1270.60:FF:000034">
    <property type="entry name" value="DCC-interacting protein 13-alpha isoform X2"/>
    <property type="match status" value="1"/>
</dbReference>
<dbReference type="STRING" id="283909.R7VJK1"/>
<dbReference type="Pfam" id="PF16746">
    <property type="entry name" value="BAR_3"/>
    <property type="match status" value="1"/>
</dbReference>
<dbReference type="PANTHER" id="PTHR46415">
    <property type="entry name" value="ADAPTOR PROTEIN, PHOSPHOTYROSINE INTERACTION, PH DOMAIN AND LEUCINE ZIPPER-CONTAINING 2"/>
    <property type="match status" value="1"/>
</dbReference>
<evidence type="ECO:0000256" key="7">
    <source>
        <dbReference type="ARBA" id="ARBA00023306"/>
    </source>
</evidence>
<dbReference type="GO" id="GO:0031901">
    <property type="term" value="C:early endosome membrane"/>
    <property type="evidence" value="ECO:0007669"/>
    <property type="project" value="UniProtKB-SubCell"/>
</dbReference>
<evidence type="ECO:0000256" key="9">
    <source>
        <dbReference type="SAM" id="MobiDB-lite"/>
    </source>
</evidence>
<reference evidence="14" key="1">
    <citation type="submission" date="2012-12" db="EMBL/GenBank/DDBJ databases">
        <authorList>
            <person name="Hellsten U."/>
            <person name="Grimwood J."/>
            <person name="Chapman J.A."/>
            <person name="Shapiro H."/>
            <person name="Aerts A."/>
            <person name="Otillar R.P."/>
            <person name="Terry A.Y."/>
            <person name="Boore J.L."/>
            <person name="Simakov O."/>
            <person name="Marletaz F."/>
            <person name="Cho S.-J."/>
            <person name="Edsinger-Gonzales E."/>
            <person name="Havlak P."/>
            <person name="Kuo D.-H."/>
            <person name="Larsson T."/>
            <person name="Lv J."/>
            <person name="Arendt D."/>
            <person name="Savage R."/>
            <person name="Osoegawa K."/>
            <person name="de Jong P."/>
            <person name="Lindberg D.R."/>
            <person name="Seaver E.C."/>
            <person name="Weisblat D.A."/>
            <person name="Putnam N.H."/>
            <person name="Grigoriev I.V."/>
            <person name="Rokhsar D.S."/>
        </authorList>
    </citation>
    <scope>NUCLEOTIDE SEQUENCE</scope>
    <source>
        <strain evidence="14">I ESC-2004</strain>
    </source>
</reference>
<dbReference type="Gene3D" id="2.30.29.30">
    <property type="entry name" value="Pleckstrin-homology domain (PH domain)/Phosphotyrosine-binding domain (PTB)"/>
    <property type="match status" value="2"/>
</dbReference>
<evidence type="ECO:0000313" key="12">
    <source>
        <dbReference type="EMBL" id="ELU15980.1"/>
    </source>
</evidence>
<feature type="region of interest" description="Disordered" evidence="9">
    <location>
        <begin position="659"/>
        <end position="679"/>
    </location>
</feature>
<dbReference type="HOGENOM" id="CLU_025935_0_0_1"/>
<dbReference type="GO" id="GO:0005634">
    <property type="term" value="C:nucleus"/>
    <property type="evidence" value="ECO:0007669"/>
    <property type="project" value="UniProtKB-SubCell"/>
</dbReference>
<dbReference type="EMBL" id="KB293438">
    <property type="protein sequence ID" value="ELU15980.1"/>
    <property type="molecule type" value="Genomic_DNA"/>
</dbReference>
<evidence type="ECO:0000256" key="6">
    <source>
        <dbReference type="ARBA" id="ARBA00023273"/>
    </source>
</evidence>